<evidence type="ECO:0000313" key="3">
    <source>
        <dbReference type="EMBL" id="PFH35615.1"/>
    </source>
</evidence>
<evidence type="ECO:0000313" key="4">
    <source>
        <dbReference type="Proteomes" id="UP000224006"/>
    </source>
</evidence>
<evidence type="ECO:0000256" key="2">
    <source>
        <dbReference type="SAM" id="Phobius"/>
    </source>
</evidence>
<dbReference type="KEGG" id="bbes:BESB_052660"/>
<dbReference type="RefSeq" id="XP_029219624.1">
    <property type="nucleotide sequence ID" value="XM_029363701.1"/>
</dbReference>
<dbReference type="OrthoDB" id="423579at2759"/>
<dbReference type="Proteomes" id="UP000224006">
    <property type="component" value="Chromosome IV"/>
</dbReference>
<keyword evidence="2" id="KW-0812">Transmembrane</keyword>
<feature type="transmembrane region" description="Helical" evidence="2">
    <location>
        <begin position="12"/>
        <end position="29"/>
    </location>
</feature>
<protein>
    <submittedName>
        <fullName evidence="3">Uncharacterized protein</fullName>
    </submittedName>
</protein>
<comment type="caution">
    <text evidence="3">The sequence shown here is derived from an EMBL/GenBank/DDBJ whole genome shotgun (WGS) entry which is preliminary data.</text>
</comment>
<dbReference type="EMBL" id="NWUJ01000004">
    <property type="protein sequence ID" value="PFH35615.1"/>
    <property type="molecule type" value="Genomic_DNA"/>
</dbReference>
<proteinExistence type="predicted"/>
<organism evidence="3 4">
    <name type="scientific">Besnoitia besnoiti</name>
    <name type="common">Apicomplexan protozoan</name>
    <dbReference type="NCBI Taxonomy" id="94643"/>
    <lineage>
        <taxon>Eukaryota</taxon>
        <taxon>Sar</taxon>
        <taxon>Alveolata</taxon>
        <taxon>Apicomplexa</taxon>
        <taxon>Conoidasida</taxon>
        <taxon>Coccidia</taxon>
        <taxon>Eucoccidiorida</taxon>
        <taxon>Eimeriorina</taxon>
        <taxon>Sarcocystidae</taxon>
        <taxon>Besnoitia</taxon>
    </lineage>
</organism>
<feature type="compositionally biased region" description="Low complexity" evidence="1">
    <location>
        <begin position="196"/>
        <end position="213"/>
    </location>
</feature>
<feature type="compositionally biased region" description="Basic and acidic residues" evidence="1">
    <location>
        <begin position="267"/>
        <end position="278"/>
    </location>
</feature>
<accession>A0A2A9MCB0</accession>
<dbReference type="GeneID" id="40310195"/>
<feature type="compositionally biased region" description="Basic and acidic residues" evidence="1">
    <location>
        <begin position="340"/>
        <end position="363"/>
    </location>
</feature>
<dbReference type="AlphaFoldDB" id="A0A2A9MCB0"/>
<sequence length="391" mass="42835">MALLFGVDVQHLSLLVSLASLALTFWYYTNMVLLTQHLQEANTMNVIYADYSSPKTLAALEYIEDFIERYGIDEYPFAFLQQRKQGSEEGRQLDRARRHLTQWFSRVEYFYHFGYLKREALRKFPGAERAKYFLDRVEPLEFVSRKTTRRKHAGVFDFLRALYHLKKHTLRPAFVEKVSQLLDAEELRRGDHAGSRPGEAAAAEPRAAAGAAEARGEGKSDEGQDAVRGEAGASEAGGGPDRAAESPQAEAVKGDTGDAGGAVAAEAEAKAAEQRRAEGLGLLSGEGTSAFENSTPRRRFNAYAMESTGAEGEEDEEDDDDSEPEARGDTAEEDDEESAEDLKGEAEEGTKVKPKDAKDDRGGRAGAESQKASERAPGGAPDGTDQRGEEL</sequence>
<reference evidence="3 4" key="1">
    <citation type="submission" date="2017-09" db="EMBL/GenBank/DDBJ databases">
        <title>Genome sequencing of Besnoitia besnoiti strain Bb-Ger1.</title>
        <authorList>
            <person name="Schares G."/>
            <person name="Venepally P."/>
            <person name="Lorenzi H.A."/>
        </authorList>
    </citation>
    <scope>NUCLEOTIDE SEQUENCE [LARGE SCALE GENOMIC DNA]</scope>
    <source>
        <strain evidence="3 4">Bb-Ger1</strain>
    </source>
</reference>
<feature type="compositionally biased region" description="Acidic residues" evidence="1">
    <location>
        <begin position="311"/>
        <end position="323"/>
    </location>
</feature>
<feature type="region of interest" description="Disordered" evidence="1">
    <location>
        <begin position="189"/>
        <end position="391"/>
    </location>
</feature>
<gene>
    <name evidence="3" type="ORF">BESB_052660</name>
</gene>
<dbReference type="VEuPathDB" id="ToxoDB:BESB_052660"/>
<keyword evidence="4" id="KW-1185">Reference proteome</keyword>
<keyword evidence="2" id="KW-1133">Transmembrane helix</keyword>
<evidence type="ECO:0000256" key="1">
    <source>
        <dbReference type="SAM" id="MobiDB-lite"/>
    </source>
</evidence>
<feature type="compositionally biased region" description="Basic and acidic residues" evidence="1">
    <location>
        <begin position="214"/>
        <end position="228"/>
    </location>
</feature>
<name>A0A2A9MCB0_BESBE</name>
<keyword evidence="2" id="KW-0472">Membrane</keyword>